<evidence type="ECO:0000313" key="2">
    <source>
        <dbReference type="Proteomes" id="UP000887458"/>
    </source>
</evidence>
<keyword evidence="2" id="KW-1185">Reference proteome</keyword>
<protein>
    <submittedName>
        <fullName evidence="1">Uncharacterized protein</fullName>
    </submittedName>
</protein>
<organism evidence="1 2">
    <name type="scientific">Dermatophagoides pteronyssinus</name>
    <name type="common">European house dust mite</name>
    <dbReference type="NCBI Taxonomy" id="6956"/>
    <lineage>
        <taxon>Eukaryota</taxon>
        <taxon>Metazoa</taxon>
        <taxon>Ecdysozoa</taxon>
        <taxon>Arthropoda</taxon>
        <taxon>Chelicerata</taxon>
        <taxon>Arachnida</taxon>
        <taxon>Acari</taxon>
        <taxon>Acariformes</taxon>
        <taxon>Sarcoptiformes</taxon>
        <taxon>Astigmata</taxon>
        <taxon>Psoroptidia</taxon>
        <taxon>Analgoidea</taxon>
        <taxon>Pyroglyphidae</taxon>
        <taxon>Dermatophagoidinae</taxon>
        <taxon>Dermatophagoides</taxon>
    </lineage>
</organism>
<reference evidence="1 2" key="2">
    <citation type="journal article" date="2022" name="Mol. Biol. Evol.">
        <title>Comparative Genomics Reveals Insights into the Divergent Evolution of Astigmatic Mites and Household Pest Adaptations.</title>
        <authorList>
            <person name="Xiong Q."/>
            <person name="Wan A.T."/>
            <person name="Liu X."/>
            <person name="Fung C.S."/>
            <person name="Xiao X."/>
            <person name="Malainual N."/>
            <person name="Hou J."/>
            <person name="Wang L."/>
            <person name="Wang M."/>
            <person name="Yang K.Y."/>
            <person name="Cui Y."/>
            <person name="Leung E.L."/>
            <person name="Nong W."/>
            <person name="Shin S.K."/>
            <person name="Au S.W."/>
            <person name="Jeong K.Y."/>
            <person name="Chew F.T."/>
            <person name="Hui J.H."/>
            <person name="Leung T.F."/>
            <person name="Tungtrongchitr A."/>
            <person name="Zhong N."/>
            <person name="Liu Z."/>
            <person name="Tsui S.K."/>
        </authorList>
    </citation>
    <scope>NUCLEOTIDE SEQUENCE [LARGE SCALE GENOMIC DNA]</scope>
    <source>
        <strain evidence="1">Derp</strain>
    </source>
</reference>
<name>A0ABQ8IYI6_DERPT</name>
<dbReference type="EMBL" id="NJHN03000099">
    <property type="protein sequence ID" value="KAH9415170.1"/>
    <property type="molecule type" value="Genomic_DNA"/>
</dbReference>
<proteinExistence type="predicted"/>
<gene>
    <name evidence="1" type="ORF">DERP_006261</name>
</gene>
<evidence type="ECO:0000313" key="1">
    <source>
        <dbReference type="EMBL" id="KAH9415170.1"/>
    </source>
</evidence>
<sequence length="73" mass="8214">MTEIIKKNFISSLASTAAAADTIENIIYFIIIGKLSLLLLSFSDRLICDRTARNSSLPSDLIFINRNRDCDFE</sequence>
<comment type="caution">
    <text evidence="1">The sequence shown here is derived from an EMBL/GenBank/DDBJ whole genome shotgun (WGS) entry which is preliminary data.</text>
</comment>
<accession>A0ABQ8IYI6</accession>
<reference evidence="1 2" key="1">
    <citation type="journal article" date="2018" name="J. Allergy Clin. Immunol.">
        <title>High-quality assembly of Dermatophagoides pteronyssinus genome and transcriptome reveals a wide range of novel allergens.</title>
        <authorList>
            <person name="Liu X.Y."/>
            <person name="Yang K.Y."/>
            <person name="Wang M.Q."/>
            <person name="Kwok J.S."/>
            <person name="Zeng X."/>
            <person name="Yang Z."/>
            <person name="Xiao X.J."/>
            <person name="Lau C.P."/>
            <person name="Li Y."/>
            <person name="Huang Z.M."/>
            <person name="Ba J.G."/>
            <person name="Yim A.K."/>
            <person name="Ouyang C.Y."/>
            <person name="Ngai S.M."/>
            <person name="Chan T.F."/>
            <person name="Leung E.L."/>
            <person name="Liu L."/>
            <person name="Liu Z.G."/>
            <person name="Tsui S.K."/>
        </authorList>
    </citation>
    <scope>NUCLEOTIDE SEQUENCE [LARGE SCALE GENOMIC DNA]</scope>
    <source>
        <strain evidence="1">Derp</strain>
    </source>
</reference>
<dbReference type="Proteomes" id="UP000887458">
    <property type="component" value="Unassembled WGS sequence"/>
</dbReference>